<keyword evidence="3 7" id="KW-0812">Transmembrane</keyword>
<feature type="transmembrane region" description="Helical" evidence="7">
    <location>
        <begin position="415"/>
        <end position="432"/>
    </location>
</feature>
<comment type="subcellular location">
    <subcellularLocation>
        <location evidence="1">Membrane</location>
        <topology evidence="1">Multi-pass membrane protein</topology>
    </subcellularLocation>
</comment>
<dbReference type="Pfam" id="PF05602">
    <property type="entry name" value="CLPTM1"/>
    <property type="match status" value="1"/>
</dbReference>
<feature type="transmembrane region" description="Helical" evidence="7">
    <location>
        <begin position="389"/>
        <end position="409"/>
    </location>
</feature>
<evidence type="ECO:0000256" key="7">
    <source>
        <dbReference type="SAM" id="Phobius"/>
    </source>
</evidence>
<protein>
    <submittedName>
        <fullName evidence="8">Uncharacterized protein</fullName>
    </submittedName>
</protein>
<evidence type="ECO:0000313" key="8">
    <source>
        <dbReference type="EMBL" id="KAL0632527.1"/>
    </source>
</evidence>
<evidence type="ECO:0000256" key="3">
    <source>
        <dbReference type="ARBA" id="ARBA00022692"/>
    </source>
</evidence>
<feature type="transmembrane region" description="Helical" evidence="7">
    <location>
        <begin position="478"/>
        <end position="497"/>
    </location>
</feature>
<feature type="region of interest" description="Disordered" evidence="6">
    <location>
        <begin position="619"/>
        <end position="654"/>
    </location>
</feature>
<keyword evidence="4 7" id="KW-1133">Transmembrane helix</keyword>
<sequence length="654" mass="73293">MSAPRAVAAAADQQQEGGGVTSVIKSALNGLLIFIAVQTAIKYFVPGQQGAKSNSASPSTFEDGADPLVKNAPTYLYTPEKAFALWPTDAPLDVVIFVNEQISLPPFTHPTMSSSLVFNETNWHLDDAQDARSVTVDIPFSERVQNNGSLFAHIFVSRSGEVADPSDEAYDSSQSFRMIKLLTRYAPKKKVVKTKKLIGGGGEETEEVEEELPPVPEVGPSIASYWHSNLTLDVVNNGGVLGFSTLPPPLRQHVILEPTGARDTTGRNGWYYPIFYINDFWLLKEHMIEINSTVKSLPMHINLSPSPYWKFQIYASLDASFKQQATQPGLGGSANTGAELEEFKRVLIETNIYLLGTTAIVSLLHTVFEMLAFKNDISHWRNKKDNVGISVRTILANVFMQAVIFLYLLDNSEGTSWMILFGQGLGIVLEAWKITRMVDVKIRAVDSFIPYRIAFEDKHKLSSLEEETKEYDQEAFKYLYWVAVPLLAAYAGYSLLYDTHKSWYSFIITTLVGSVYAYGFLMMVPSLYINYRLKSVAHMPRKTMIYKLLNTFIDDLFAFTIKMPTLHRLATIRDDIIYFIALYQAWIYRVDYRRVNEFGQGGDDEVVVDDKTKEKIDELKEAEAETEVQKVPEKITAGASASGAEKKGGGKKRK</sequence>
<evidence type="ECO:0000256" key="5">
    <source>
        <dbReference type="ARBA" id="ARBA00023136"/>
    </source>
</evidence>
<dbReference type="Proteomes" id="UP001447188">
    <property type="component" value="Unassembled WGS sequence"/>
</dbReference>
<accession>A0ABR3G9B0</accession>
<name>A0ABR3G9B0_9PEZI</name>
<organism evidence="8 9">
    <name type="scientific">Discina gigas</name>
    <dbReference type="NCBI Taxonomy" id="1032678"/>
    <lineage>
        <taxon>Eukaryota</taxon>
        <taxon>Fungi</taxon>
        <taxon>Dikarya</taxon>
        <taxon>Ascomycota</taxon>
        <taxon>Pezizomycotina</taxon>
        <taxon>Pezizomycetes</taxon>
        <taxon>Pezizales</taxon>
        <taxon>Discinaceae</taxon>
        <taxon>Discina</taxon>
    </lineage>
</organism>
<keyword evidence="9" id="KW-1185">Reference proteome</keyword>
<dbReference type="InterPro" id="IPR008429">
    <property type="entry name" value="CLPTM1"/>
</dbReference>
<evidence type="ECO:0000256" key="2">
    <source>
        <dbReference type="ARBA" id="ARBA00009310"/>
    </source>
</evidence>
<evidence type="ECO:0000256" key="4">
    <source>
        <dbReference type="ARBA" id="ARBA00022989"/>
    </source>
</evidence>
<reference evidence="8 9" key="1">
    <citation type="submission" date="2024-02" db="EMBL/GenBank/DDBJ databases">
        <title>Discinaceae phylogenomics.</title>
        <authorList>
            <person name="Dirks A.C."/>
            <person name="James T.Y."/>
        </authorList>
    </citation>
    <scope>NUCLEOTIDE SEQUENCE [LARGE SCALE GENOMIC DNA]</scope>
    <source>
        <strain evidence="8 9">ACD0624</strain>
    </source>
</reference>
<dbReference type="PANTHER" id="PTHR21347">
    <property type="entry name" value="CLEFT LIP AND PALATE ASSOCIATED TRANSMEMBRANE PROTEIN-RELATED"/>
    <property type="match status" value="1"/>
</dbReference>
<evidence type="ECO:0000256" key="1">
    <source>
        <dbReference type="ARBA" id="ARBA00004141"/>
    </source>
</evidence>
<dbReference type="PANTHER" id="PTHR21347:SF0">
    <property type="entry name" value="LIPID SCRAMBLASE CLPTM1L"/>
    <property type="match status" value="1"/>
</dbReference>
<feature type="transmembrane region" description="Helical" evidence="7">
    <location>
        <begin position="503"/>
        <end position="531"/>
    </location>
</feature>
<feature type="transmembrane region" description="Helical" evidence="7">
    <location>
        <begin position="352"/>
        <end position="368"/>
    </location>
</feature>
<comment type="similarity">
    <text evidence="2">Belongs to the CLPTM1 family.</text>
</comment>
<proteinExistence type="inferred from homology"/>
<evidence type="ECO:0000313" key="9">
    <source>
        <dbReference type="Proteomes" id="UP001447188"/>
    </source>
</evidence>
<dbReference type="EMBL" id="JBBBZM010000164">
    <property type="protein sequence ID" value="KAL0632527.1"/>
    <property type="molecule type" value="Genomic_DNA"/>
</dbReference>
<comment type="caution">
    <text evidence="8">The sequence shown here is derived from an EMBL/GenBank/DDBJ whole genome shotgun (WGS) entry which is preliminary data.</text>
</comment>
<evidence type="ECO:0000256" key="6">
    <source>
        <dbReference type="SAM" id="MobiDB-lite"/>
    </source>
</evidence>
<keyword evidence="5 7" id="KW-0472">Membrane</keyword>
<feature type="compositionally biased region" description="Basic and acidic residues" evidence="6">
    <location>
        <begin position="619"/>
        <end position="633"/>
    </location>
</feature>
<gene>
    <name evidence="8" type="ORF">Q9L58_008584</name>
</gene>